<dbReference type="Gene3D" id="3.30.460.10">
    <property type="entry name" value="Beta Polymerase, domain 2"/>
    <property type="match status" value="1"/>
</dbReference>
<name>A0A9P1CVA9_9DINO</name>
<dbReference type="EMBL" id="CAMXCT020002602">
    <property type="protein sequence ID" value="CAL1152617.1"/>
    <property type="molecule type" value="Genomic_DNA"/>
</dbReference>
<evidence type="ECO:0000259" key="1">
    <source>
        <dbReference type="Pfam" id="PF22600"/>
    </source>
</evidence>
<dbReference type="Pfam" id="PF22600">
    <property type="entry name" value="MTPAP-like_central"/>
    <property type="match status" value="1"/>
</dbReference>
<reference evidence="3 4" key="2">
    <citation type="submission" date="2024-05" db="EMBL/GenBank/DDBJ databases">
        <authorList>
            <person name="Chen Y."/>
            <person name="Shah S."/>
            <person name="Dougan E. K."/>
            <person name="Thang M."/>
            <person name="Chan C."/>
        </authorList>
    </citation>
    <scope>NUCLEOTIDE SEQUENCE [LARGE SCALE GENOMIC DNA]</scope>
</reference>
<gene>
    <name evidence="2" type="ORF">C1SCF055_LOCUS25465</name>
</gene>
<dbReference type="InterPro" id="IPR054708">
    <property type="entry name" value="MTPAP-like_central"/>
</dbReference>
<dbReference type="Proteomes" id="UP001152797">
    <property type="component" value="Unassembled WGS sequence"/>
</dbReference>
<feature type="domain" description="Poly(A) RNA polymerase mitochondrial-like central palm" evidence="1">
    <location>
        <begin position="190"/>
        <end position="274"/>
    </location>
</feature>
<dbReference type="EMBL" id="CAMXCT010002602">
    <property type="protein sequence ID" value="CAI3999242.1"/>
    <property type="molecule type" value="Genomic_DNA"/>
</dbReference>
<comment type="caution">
    <text evidence="2">The sequence shown here is derived from an EMBL/GenBank/DDBJ whole genome shotgun (WGS) entry which is preliminary data.</text>
</comment>
<evidence type="ECO:0000313" key="2">
    <source>
        <dbReference type="EMBL" id="CAI3999242.1"/>
    </source>
</evidence>
<dbReference type="EMBL" id="CAMXCT030002602">
    <property type="protein sequence ID" value="CAL4786554.1"/>
    <property type="molecule type" value="Genomic_DNA"/>
</dbReference>
<dbReference type="InterPro" id="IPR043519">
    <property type="entry name" value="NT_sf"/>
</dbReference>
<evidence type="ECO:0000313" key="4">
    <source>
        <dbReference type="Proteomes" id="UP001152797"/>
    </source>
</evidence>
<organism evidence="2">
    <name type="scientific">Cladocopium goreaui</name>
    <dbReference type="NCBI Taxonomy" id="2562237"/>
    <lineage>
        <taxon>Eukaryota</taxon>
        <taxon>Sar</taxon>
        <taxon>Alveolata</taxon>
        <taxon>Dinophyceae</taxon>
        <taxon>Suessiales</taxon>
        <taxon>Symbiodiniaceae</taxon>
        <taxon>Cladocopium</taxon>
    </lineage>
</organism>
<keyword evidence="4" id="KW-1185">Reference proteome</keyword>
<dbReference type="SUPFAM" id="SSF81631">
    <property type="entry name" value="PAP/OAS1 substrate-binding domain"/>
    <property type="match status" value="1"/>
</dbReference>
<proteinExistence type="predicted"/>
<sequence length="622" mass="68296">MRIILPEADTSCSCGLETCEVCHGRKVIGSLLHLEPEAPSADAGQQLLAMLQPMQTDWAWQGEMDLSHYGYTMGYSDYTFEPWSDGVSGGSSPSQFAGDETLIGPDGAVYDVFYPLKNGQDEKEETSTTCSDCAGGSPVTMSRQRSAEASIAGVLDFMRSTALARYPARVQLYEKVCSAAKMSLGVHFGRMALIGSTALRIDTPDSDLDVVVYTCTDDSEPLDPVDALQKIAECLKEEEALKLQLVDCARVPVLTVWSEDGRLSLDLTVDQPLGEWHVLWFQSLWQWDPFAALPETLPPPIGEDKDHWSSGLEATALRCIKWWLRRRNIPVSKEGGYPTVVWTLMVLHVMRCSVFVNEEGKKEQGHRALLSAIAAFFDRFAGSGLMGTLCFSMGPDGVSSVFHPCEEGQALMDYTSETPGFSVLDPTTTCDLSVAYGVVPSELAPPLPPATRLLHTYELQRAQRYSALALSPDASAGSGSEALEELFTETSTACNSMPTELPVQTTAVIVLREGELAIGLLTKVSPKRGWTAPFLHRRDAQSGLALQLCEVREGDGLLMPISSKQHWFVASDVVCLAALQPVFLRGQSRGKHLRREKNRWKVDPEGLERWQRMHAILAGEKK</sequence>
<protein>
    <submittedName>
        <fullName evidence="3">Large ribosomal subunit protein eL34</fullName>
    </submittedName>
</protein>
<reference evidence="2" key="1">
    <citation type="submission" date="2022-10" db="EMBL/GenBank/DDBJ databases">
        <authorList>
            <person name="Chen Y."/>
            <person name="Dougan E. K."/>
            <person name="Chan C."/>
            <person name="Rhodes N."/>
            <person name="Thang M."/>
        </authorList>
    </citation>
    <scope>NUCLEOTIDE SEQUENCE</scope>
</reference>
<evidence type="ECO:0000313" key="3">
    <source>
        <dbReference type="EMBL" id="CAL4786554.1"/>
    </source>
</evidence>
<dbReference type="SUPFAM" id="SSF81301">
    <property type="entry name" value="Nucleotidyltransferase"/>
    <property type="match status" value="1"/>
</dbReference>
<dbReference type="AlphaFoldDB" id="A0A9P1CVA9"/>
<accession>A0A9P1CVA9</accession>
<dbReference type="OrthoDB" id="411713at2759"/>